<proteinExistence type="predicted"/>
<dbReference type="PANTHER" id="PTHR30136:SF35">
    <property type="entry name" value="HTH-TYPE TRANSCRIPTIONAL REGULATOR RV1719"/>
    <property type="match status" value="1"/>
</dbReference>
<dbReference type="SUPFAM" id="SSF55781">
    <property type="entry name" value="GAF domain-like"/>
    <property type="match status" value="1"/>
</dbReference>
<dbReference type="InterPro" id="IPR036390">
    <property type="entry name" value="WH_DNA-bd_sf"/>
</dbReference>
<reference evidence="5 6" key="1">
    <citation type="submission" date="2016-10" db="EMBL/GenBank/DDBJ databases">
        <authorList>
            <person name="de Groot N.N."/>
        </authorList>
    </citation>
    <scope>NUCLEOTIDE SEQUENCE [LARGE SCALE GENOMIC DNA]</scope>
    <source>
        <strain evidence="5 6">CGMCC 1.3702</strain>
    </source>
</reference>
<evidence type="ECO:0000259" key="4">
    <source>
        <dbReference type="PROSITE" id="PS51078"/>
    </source>
</evidence>
<keyword evidence="6" id="KW-1185">Reference proteome</keyword>
<dbReference type="InterPro" id="IPR036388">
    <property type="entry name" value="WH-like_DNA-bd_sf"/>
</dbReference>
<protein>
    <submittedName>
        <fullName evidence="5">Transcriptional regulator, IclR family</fullName>
    </submittedName>
</protein>
<organism evidence="5 6">
    <name type="scientific">Lentibacillus halodurans</name>
    <dbReference type="NCBI Taxonomy" id="237679"/>
    <lineage>
        <taxon>Bacteria</taxon>
        <taxon>Bacillati</taxon>
        <taxon>Bacillota</taxon>
        <taxon>Bacilli</taxon>
        <taxon>Bacillales</taxon>
        <taxon>Bacillaceae</taxon>
        <taxon>Lentibacillus</taxon>
    </lineage>
</organism>
<feature type="domain" description="IclR-ED" evidence="4">
    <location>
        <begin position="51"/>
        <end position="235"/>
    </location>
</feature>
<keyword evidence="3" id="KW-0175">Coiled coil</keyword>
<feature type="coiled-coil region" evidence="3">
    <location>
        <begin position="149"/>
        <end position="176"/>
    </location>
</feature>
<accession>A0A1I0VIV0</accession>
<dbReference type="PROSITE" id="PS51078">
    <property type="entry name" value="ICLR_ED"/>
    <property type="match status" value="1"/>
</dbReference>
<dbReference type="InterPro" id="IPR029016">
    <property type="entry name" value="GAF-like_dom_sf"/>
</dbReference>
<keyword evidence="1" id="KW-0805">Transcription regulation</keyword>
<dbReference type="AlphaFoldDB" id="A0A1I0VIV0"/>
<evidence type="ECO:0000256" key="1">
    <source>
        <dbReference type="ARBA" id="ARBA00023015"/>
    </source>
</evidence>
<dbReference type="Gene3D" id="3.30.450.40">
    <property type="match status" value="1"/>
</dbReference>
<dbReference type="GO" id="GO:0003677">
    <property type="term" value="F:DNA binding"/>
    <property type="evidence" value="ECO:0007669"/>
    <property type="project" value="TreeGrafter"/>
</dbReference>
<dbReference type="InterPro" id="IPR014757">
    <property type="entry name" value="Tscrpt_reg_IclR_C"/>
</dbReference>
<dbReference type="GO" id="GO:0003700">
    <property type="term" value="F:DNA-binding transcription factor activity"/>
    <property type="evidence" value="ECO:0007669"/>
    <property type="project" value="TreeGrafter"/>
</dbReference>
<evidence type="ECO:0000313" key="6">
    <source>
        <dbReference type="Proteomes" id="UP000198642"/>
    </source>
</evidence>
<dbReference type="PANTHER" id="PTHR30136">
    <property type="entry name" value="HELIX-TURN-HELIX TRANSCRIPTIONAL REGULATOR, ICLR FAMILY"/>
    <property type="match status" value="1"/>
</dbReference>
<evidence type="ECO:0000256" key="3">
    <source>
        <dbReference type="SAM" id="Coils"/>
    </source>
</evidence>
<name>A0A1I0VIV0_9BACI</name>
<dbReference type="GO" id="GO:0045892">
    <property type="term" value="P:negative regulation of DNA-templated transcription"/>
    <property type="evidence" value="ECO:0007669"/>
    <property type="project" value="TreeGrafter"/>
</dbReference>
<dbReference type="EMBL" id="FOJW01000001">
    <property type="protein sequence ID" value="SFA76232.1"/>
    <property type="molecule type" value="Genomic_DNA"/>
</dbReference>
<dbReference type="SUPFAM" id="SSF46785">
    <property type="entry name" value="Winged helix' DNA-binding domain"/>
    <property type="match status" value="1"/>
</dbReference>
<sequence>METLSIESMYPAELAKELNINKSTIHRFIMTLKDLGYIDISNDNLVRLSQSFINLGTRAQEQYQIHVIAQPYMEVLAKRFKESAYLATFDGMTVQYIDSVESSLAVRTVFDPGRRSPAYAVASGKLFLANLSEMELDDYLQQQNLKGHTKNTITDVECLKQELQQIKKNSISLDNEEYELGLKGFAAPVRDHSGKVIAALCIAGITSRITSIQKVNEIIESLIDYSRKISIQMGCQIFHSEVN</sequence>
<dbReference type="Proteomes" id="UP000198642">
    <property type="component" value="Unassembled WGS sequence"/>
</dbReference>
<evidence type="ECO:0000256" key="2">
    <source>
        <dbReference type="ARBA" id="ARBA00023163"/>
    </source>
</evidence>
<dbReference type="Pfam" id="PF01614">
    <property type="entry name" value="IclR_C"/>
    <property type="match status" value="1"/>
</dbReference>
<dbReference type="Gene3D" id="1.10.10.10">
    <property type="entry name" value="Winged helix-like DNA-binding domain superfamily/Winged helix DNA-binding domain"/>
    <property type="match status" value="1"/>
</dbReference>
<dbReference type="STRING" id="237679.SAMN04488072_101449"/>
<gene>
    <name evidence="5" type="ORF">SAMN04488072_101449</name>
</gene>
<keyword evidence="2" id="KW-0804">Transcription</keyword>
<dbReference type="InterPro" id="IPR050707">
    <property type="entry name" value="HTH_MetabolicPath_Reg"/>
</dbReference>
<evidence type="ECO:0000313" key="5">
    <source>
        <dbReference type="EMBL" id="SFA76232.1"/>
    </source>
</evidence>